<keyword evidence="1" id="KW-0285">Flavoprotein</keyword>
<dbReference type="InterPro" id="IPR005107">
    <property type="entry name" value="CO_DH_flav_C"/>
</dbReference>
<dbReference type="Gene3D" id="3.30.465.10">
    <property type="match status" value="2"/>
</dbReference>
<sequence length="352" mass="36818">MRDFDYIRPATIPDAIAAAAEPGSAYLAGGTNLLDLMKGGVTSPERIVDISRLPELNRIERLDDGGLRIGALVRNADLAHDAAFARTYPAVAEALLSGASAQLRNAATVGGNLLQRTRCSYFYDTASACNKREPSAGCAALGGENRLHAVLGWSDACIATHPSDFCVPLVALDAVVEIEGKAGRRHVTLAEFHRLPGDTPQRENALEPGDLIVAVRLPAEAASFAANARYLKVRERTSYAFAVVSAAAALVVDGGKIRAARLALGGVAAKPWRSRSAEAVLLGAGANEANFIRAADAALADASPSGDNAFKIELARRIVVRALMSAQAGTPERLPALPASPFSNIPGARHDA</sequence>
<dbReference type="InterPro" id="IPR036683">
    <property type="entry name" value="CO_DH_flav_C_dom_sf"/>
</dbReference>
<reference evidence="4 5" key="1">
    <citation type="submission" date="2016-10" db="EMBL/GenBank/DDBJ databases">
        <authorList>
            <person name="de Groot N.N."/>
        </authorList>
    </citation>
    <scope>NUCLEOTIDE SEQUENCE [LARGE SCALE GENOMIC DNA]</scope>
    <source>
        <strain evidence="4 5">CGMCC 1.12097</strain>
    </source>
</reference>
<dbReference type="OrthoDB" id="9814706at2"/>
<name>A0A1G5Z4K1_9HYPH</name>
<dbReference type="PROSITE" id="PS51387">
    <property type="entry name" value="FAD_PCMH"/>
    <property type="match status" value="1"/>
</dbReference>
<dbReference type="InterPro" id="IPR016167">
    <property type="entry name" value="FAD-bd_PCMH_sub1"/>
</dbReference>
<dbReference type="SUPFAM" id="SSF56176">
    <property type="entry name" value="FAD-binding/transporter-associated domain-like"/>
    <property type="match status" value="1"/>
</dbReference>
<dbReference type="RefSeq" id="WP_091581566.1">
    <property type="nucleotide sequence ID" value="NZ_FMXM01000013.1"/>
</dbReference>
<dbReference type="SMART" id="SM01092">
    <property type="entry name" value="CO_deh_flav_C"/>
    <property type="match status" value="1"/>
</dbReference>
<dbReference type="GO" id="GO:0016491">
    <property type="term" value="F:oxidoreductase activity"/>
    <property type="evidence" value="ECO:0007669"/>
    <property type="project" value="InterPro"/>
</dbReference>
<keyword evidence="2" id="KW-0274">FAD</keyword>
<dbReference type="InterPro" id="IPR051312">
    <property type="entry name" value="Diverse_Substr_Oxidored"/>
</dbReference>
<dbReference type="GO" id="GO:0071949">
    <property type="term" value="F:FAD binding"/>
    <property type="evidence" value="ECO:0007669"/>
    <property type="project" value="InterPro"/>
</dbReference>
<dbReference type="Gene3D" id="3.30.43.10">
    <property type="entry name" value="Uridine Diphospho-n-acetylenolpyruvylglucosamine Reductase, domain 2"/>
    <property type="match status" value="1"/>
</dbReference>
<evidence type="ECO:0000256" key="1">
    <source>
        <dbReference type="ARBA" id="ARBA00022630"/>
    </source>
</evidence>
<dbReference type="Proteomes" id="UP000198588">
    <property type="component" value="Unassembled WGS sequence"/>
</dbReference>
<dbReference type="InterPro" id="IPR002346">
    <property type="entry name" value="Mopterin_DH_FAD-bd"/>
</dbReference>
<evidence type="ECO:0000313" key="4">
    <source>
        <dbReference type="EMBL" id="SDA89506.1"/>
    </source>
</evidence>
<dbReference type="EMBL" id="FMXM01000013">
    <property type="protein sequence ID" value="SDA89506.1"/>
    <property type="molecule type" value="Genomic_DNA"/>
</dbReference>
<dbReference type="AlphaFoldDB" id="A0A1G5Z4K1"/>
<feature type="domain" description="FAD-binding PCMH-type" evidence="3">
    <location>
        <begin position="1"/>
        <end position="222"/>
    </location>
</feature>
<dbReference type="PANTHER" id="PTHR42659:SF9">
    <property type="entry name" value="XANTHINE DEHYDROGENASE FAD-BINDING SUBUNIT XDHB-RELATED"/>
    <property type="match status" value="1"/>
</dbReference>
<gene>
    <name evidence="4" type="ORF">SAMN02927914_04219</name>
</gene>
<dbReference type="Gene3D" id="3.30.390.50">
    <property type="entry name" value="CO dehydrogenase flavoprotein, C-terminal domain"/>
    <property type="match status" value="1"/>
</dbReference>
<accession>A0A1G5Z4K1</accession>
<evidence type="ECO:0000313" key="5">
    <source>
        <dbReference type="Proteomes" id="UP000198588"/>
    </source>
</evidence>
<dbReference type="InterPro" id="IPR036318">
    <property type="entry name" value="FAD-bd_PCMH-like_sf"/>
</dbReference>
<dbReference type="PANTHER" id="PTHR42659">
    <property type="entry name" value="XANTHINE DEHYDROGENASE SUBUNIT C-RELATED"/>
    <property type="match status" value="1"/>
</dbReference>
<protein>
    <submittedName>
        <fullName evidence="4">Xanthine dehydrogenase YagS FAD-binding subunit</fullName>
    </submittedName>
</protein>
<evidence type="ECO:0000259" key="3">
    <source>
        <dbReference type="PROSITE" id="PS51387"/>
    </source>
</evidence>
<dbReference type="STRING" id="1165689.SAMN02927914_04219"/>
<dbReference type="SUPFAM" id="SSF55447">
    <property type="entry name" value="CO dehydrogenase flavoprotein C-terminal domain-like"/>
    <property type="match status" value="1"/>
</dbReference>
<dbReference type="Pfam" id="PF00941">
    <property type="entry name" value="FAD_binding_5"/>
    <property type="match status" value="1"/>
</dbReference>
<organism evidence="4 5">
    <name type="scientific">Mesorhizobium qingshengii</name>
    <dbReference type="NCBI Taxonomy" id="1165689"/>
    <lineage>
        <taxon>Bacteria</taxon>
        <taxon>Pseudomonadati</taxon>
        <taxon>Pseudomonadota</taxon>
        <taxon>Alphaproteobacteria</taxon>
        <taxon>Hyphomicrobiales</taxon>
        <taxon>Phyllobacteriaceae</taxon>
        <taxon>Mesorhizobium</taxon>
    </lineage>
</organism>
<evidence type="ECO:0000256" key="2">
    <source>
        <dbReference type="ARBA" id="ARBA00022827"/>
    </source>
</evidence>
<dbReference type="InterPro" id="IPR016166">
    <property type="entry name" value="FAD-bd_PCMH"/>
</dbReference>
<proteinExistence type="predicted"/>
<dbReference type="InterPro" id="IPR016169">
    <property type="entry name" value="FAD-bd_PCMH_sub2"/>
</dbReference>
<dbReference type="Pfam" id="PF03450">
    <property type="entry name" value="CO_deh_flav_C"/>
    <property type="match status" value="1"/>
</dbReference>